<evidence type="ECO:0000313" key="2">
    <source>
        <dbReference type="EMBL" id="CAA9309414.1"/>
    </source>
</evidence>
<evidence type="ECO:0000259" key="1">
    <source>
        <dbReference type="SMART" id="SM00642"/>
    </source>
</evidence>
<dbReference type="GO" id="GO:0005975">
    <property type="term" value="P:carbohydrate metabolic process"/>
    <property type="evidence" value="ECO:0007669"/>
    <property type="project" value="InterPro"/>
</dbReference>
<sequence length="546" mass="61693">MEALWHKNSTIYQVDPALFKDGNGDGHGDFIGLRARLDHLRMLGADCLWLNPFYASPFRDGGYDVADHLQVDPRFGDIRDFIAMLERAAQYGIRVLLELVVQHTSDQHLWFQDARHHRRSKYRDYYVWSDEPVDTDFKPAFPDVEPSVWTWDEQAQQFYRHVFYAHEPDLNIANPLVRDEIRGIMGYWLRLGVSGFRVDAAPYMAMQARAADAREDGLWWLNEMKAFAEQRSPRAILMGEADVGVHRYSDFFDEGRRLTWLLDFWLNNHAFLAFARGEAQPLVDAIAGRAPAPGDCSHAGWLRNHDQLDLDQLEPNERDEVLAAFAPEPAMRVYRHGIRRRLAPMFDGDVRRLAMAHALLFSLPGVPILRYGDEIGMGDDLSRPERLAVRTPMQWSNSPNAGFSAAPPDRLVAPVVDDRGYRPADVNVEAQLADPDSLLSHTRRLVLARQGLREITGTSSALQLDAPGVFGLRYDDAETGSSALLFTNLGAEDARFALPCTDTGPLVDVLCDRAYPAAAGDPPVIHVAGHGYRWLRTREPLLQTPF</sequence>
<protein>
    <submittedName>
        <fullName evidence="2">GH13_16 / GH13_36 / GH13 / GH13_23 / GH13_ 17 / GH13_40 / GH13_31 / GH13_29 / GH13_4 / GH13 _35 / GH13_30 / GH13_20 / GH13_21 / GH13_2 / GH13 _34 / GH13_18</fullName>
        <ecNumber evidence="2">5.4.99.16</ecNumber>
    </submittedName>
</protein>
<dbReference type="AlphaFoldDB" id="A0A6J4KN28"/>
<dbReference type="InterPro" id="IPR017853">
    <property type="entry name" value="GH"/>
</dbReference>
<dbReference type="SMART" id="SM00642">
    <property type="entry name" value="Aamy"/>
    <property type="match status" value="1"/>
</dbReference>
<gene>
    <name evidence="2" type="ORF">AVDCRST_MAG71-592</name>
</gene>
<dbReference type="PANTHER" id="PTHR10357">
    <property type="entry name" value="ALPHA-AMYLASE FAMILY MEMBER"/>
    <property type="match status" value="1"/>
</dbReference>
<dbReference type="PANTHER" id="PTHR10357:SF219">
    <property type="entry name" value="MALTOSE ALPHA-D-GLUCOSYLTRANSFERASE"/>
    <property type="match status" value="1"/>
</dbReference>
<accession>A0A6J4KN28</accession>
<dbReference type="CDD" id="cd11334">
    <property type="entry name" value="AmyAc_TreS"/>
    <property type="match status" value="1"/>
</dbReference>
<dbReference type="InterPro" id="IPR006047">
    <property type="entry name" value="GH13_cat_dom"/>
</dbReference>
<feature type="domain" description="Glycosyl hydrolase family 13 catalytic" evidence="1">
    <location>
        <begin position="13"/>
        <end position="410"/>
    </location>
</feature>
<dbReference type="Gene3D" id="3.20.20.80">
    <property type="entry name" value="Glycosidases"/>
    <property type="match status" value="1"/>
</dbReference>
<reference evidence="2" key="1">
    <citation type="submission" date="2020-02" db="EMBL/GenBank/DDBJ databases">
        <authorList>
            <person name="Meier V. D."/>
        </authorList>
    </citation>
    <scope>NUCLEOTIDE SEQUENCE</scope>
    <source>
        <strain evidence="2">AVDCRST_MAG71</strain>
    </source>
</reference>
<dbReference type="SUPFAM" id="SSF51445">
    <property type="entry name" value="(Trans)glycosidases"/>
    <property type="match status" value="1"/>
</dbReference>
<dbReference type="Pfam" id="PF00128">
    <property type="entry name" value="Alpha-amylase"/>
    <property type="match status" value="2"/>
</dbReference>
<dbReference type="EC" id="5.4.99.16" evidence="2"/>
<organism evidence="2">
    <name type="scientific">uncultured Lysobacter sp</name>
    <dbReference type="NCBI Taxonomy" id="271060"/>
    <lineage>
        <taxon>Bacteria</taxon>
        <taxon>Pseudomonadati</taxon>
        <taxon>Pseudomonadota</taxon>
        <taxon>Gammaproteobacteria</taxon>
        <taxon>Lysobacterales</taxon>
        <taxon>Lysobacteraceae</taxon>
        <taxon>Lysobacter</taxon>
        <taxon>environmental samples</taxon>
    </lineage>
</organism>
<dbReference type="GO" id="GO:0047471">
    <property type="term" value="F:maltose alpha-D-glucosyltransferase activity"/>
    <property type="evidence" value="ECO:0007669"/>
    <property type="project" value="UniProtKB-EC"/>
</dbReference>
<keyword evidence="2" id="KW-0413">Isomerase</keyword>
<dbReference type="InterPro" id="IPR045857">
    <property type="entry name" value="O16G_dom_2"/>
</dbReference>
<dbReference type="EMBL" id="CADCUA010000173">
    <property type="protein sequence ID" value="CAA9309414.1"/>
    <property type="molecule type" value="Genomic_DNA"/>
</dbReference>
<dbReference type="Gene3D" id="3.90.400.10">
    <property type="entry name" value="Oligo-1,6-glucosidase, Domain 2"/>
    <property type="match status" value="1"/>
</dbReference>
<name>A0A6J4KN28_9GAMM</name>
<proteinExistence type="predicted"/>